<proteinExistence type="predicted"/>
<dbReference type="AlphaFoldDB" id="A0A0K2UMJ7"/>
<evidence type="ECO:0000313" key="1">
    <source>
        <dbReference type="EMBL" id="CDW39494.1"/>
    </source>
</evidence>
<dbReference type="EMBL" id="HACA01022133">
    <property type="protein sequence ID" value="CDW39494.1"/>
    <property type="molecule type" value="Transcribed_RNA"/>
</dbReference>
<name>A0A0K2UMJ7_LEPSM</name>
<organism evidence="1">
    <name type="scientific">Lepeophtheirus salmonis</name>
    <name type="common">Salmon louse</name>
    <name type="synonym">Caligus salmonis</name>
    <dbReference type="NCBI Taxonomy" id="72036"/>
    <lineage>
        <taxon>Eukaryota</taxon>
        <taxon>Metazoa</taxon>
        <taxon>Ecdysozoa</taxon>
        <taxon>Arthropoda</taxon>
        <taxon>Crustacea</taxon>
        <taxon>Multicrustacea</taxon>
        <taxon>Hexanauplia</taxon>
        <taxon>Copepoda</taxon>
        <taxon>Siphonostomatoida</taxon>
        <taxon>Caligidae</taxon>
        <taxon>Lepeophtheirus</taxon>
    </lineage>
</organism>
<sequence length="58" mass="7088">MEWNRHSSWKTRSREVILLNSMCICAQAIPRERNILFYMDFTKKIPRNIKNNRTYGQK</sequence>
<protein>
    <submittedName>
        <fullName evidence="1">Uncharacterized protein</fullName>
    </submittedName>
</protein>
<reference evidence="1" key="1">
    <citation type="submission" date="2014-05" db="EMBL/GenBank/DDBJ databases">
        <authorList>
            <person name="Chronopoulou M."/>
        </authorList>
    </citation>
    <scope>NUCLEOTIDE SEQUENCE</scope>
    <source>
        <tissue evidence="1">Whole organism</tissue>
    </source>
</reference>
<accession>A0A0K2UMJ7</accession>